<proteinExistence type="predicted"/>
<dbReference type="Proteomes" id="UP000886523">
    <property type="component" value="Unassembled WGS sequence"/>
</dbReference>
<gene>
    <name evidence="2" type="ORF">BS47DRAFT_1342173</name>
</gene>
<name>A0A9P6B1F5_9AGAM</name>
<sequence>MPAIHPDESQYPSPSPAESSTHVRESSLHMFRSMLTHPIGNHSLHQKQQAQSPQLMPVVSE</sequence>
<evidence type="ECO:0000313" key="3">
    <source>
        <dbReference type="Proteomes" id="UP000886523"/>
    </source>
</evidence>
<comment type="caution">
    <text evidence="2">The sequence shown here is derived from an EMBL/GenBank/DDBJ whole genome shotgun (WGS) entry which is preliminary data.</text>
</comment>
<evidence type="ECO:0000313" key="2">
    <source>
        <dbReference type="EMBL" id="KAF9515250.1"/>
    </source>
</evidence>
<dbReference type="EMBL" id="MU128952">
    <property type="protein sequence ID" value="KAF9515250.1"/>
    <property type="molecule type" value="Genomic_DNA"/>
</dbReference>
<accession>A0A9P6B1F5</accession>
<feature type="region of interest" description="Disordered" evidence="1">
    <location>
        <begin position="1"/>
        <end position="25"/>
    </location>
</feature>
<protein>
    <submittedName>
        <fullName evidence="2">Uncharacterized protein</fullName>
    </submittedName>
</protein>
<feature type="region of interest" description="Disordered" evidence="1">
    <location>
        <begin position="37"/>
        <end position="61"/>
    </location>
</feature>
<keyword evidence="3" id="KW-1185">Reference proteome</keyword>
<evidence type="ECO:0000256" key="1">
    <source>
        <dbReference type="SAM" id="MobiDB-lite"/>
    </source>
</evidence>
<organism evidence="2 3">
    <name type="scientific">Hydnum rufescens UP504</name>
    <dbReference type="NCBI Taxonomy" id="1448309"/>
    <lineage>
        <taxon>Eukaryota</taxon>
        <taxon>Fungi</taxon>
        <taxon>Dikarya</taxon>
        <taxon>Basidiomycota</taxon>
        <taxon>Agaricomycotina</taxon>
        <taxon>Agaricomycetes</taxon>
        <taxon>Cantharellales</taxon>
        <taxon>Hydnaceae</taxon>
        <taxon>Hydnum</taxon>
    </lineage>
</organism>
<reference evidence="2" key="1">
    <citation type="journal article" date="2020" name="Nat. Commun.">
        <title>Large-scale genome sequencing of mycorrhizal fungi provides insights into the early evolution of symbiotic traits.</title>
        <authorList>
            <person name="Miyauchi S."/>
            <person name="Kiss E."/>
            <person name="Kuo A."/>
            <person name="Drula E."/>
            <person name="Kohler A."/>
            <person name="Sanchez-Garcia M."/>
            <person name="Morin E."/>
            <person name="Andreopoulos B."/>
            <person name="Barry K.W."/>
            <person name="Bonito G."/>
            <person name="Buee M."/>
            <person name="Carver A."/>
            <person name="Chen C."/>
            <person name="Cichocki N."/>
            <person name="Clum A."/>
            <person name="Culley D."/>
            <person name="Crous P.W."/>
            <person name="Fauchery L."/>
            <person name="Girlanda M."/>
            <person name="Hayes R.D."/>
            <person name="Keri Z."/>
            <person name="LaButti K."/>
            <person name="Lipzen A."/>
            <person name="Lombard V."/>
            <person name="Magnuson J."/>
            <person name="Maillard F."/>
            <person name="Murat C."/>
            <person name="Nolan M."/>
            <person name="Ohm R.A."/>
            <person name="Pangilinan J."/>
            <person name="Pereira M.F."/>
            <person name="Perotto S."/>
            <person name="Peter M."/>
            <person name="Pfister S."/>
            <person name="Riley R."/>
            <person name="Sitrit Y."/>
            <person name="Stielow J.B."/>
            <person name="Szollosi G."/>
            <person name="Zifcakova L."/>
            <person name="Stursova M."/>
            <person name="Spatafora J.W."/>
            <person name="Tedersoo L."/>
            <person name="Vaario L.M."/>
            <person name="Yamada A."/>
            <person name="Yan M."/>
            <person name="Wang P."/>
            <person name="Xu J."/>
            <person name="Bruns T."/>
            <person name="Baldrian P."/>
            <person name="Vilgalys R."/>
            <person name="Dunand C."/>
            <person name="Henrissat B."/>
            <person name="Grigoriev I.V."/>
            <person name="Hibbett D."/>
            <person name="Nagy L.G."/>
            <person name="Martin F.M."/>
        </authorList>
    </citation>
    <scope>NUCLEOTIDE SEQUENCE</scope>
    <source>
        <strain evidence="2">UP504</strain>
    </source>
</reference>
<dbReference type="AlphaFoldDB" id="A0A9P6B1F5"/>
<feature type="compositionally biased region" description="Polar residues" evidence="1">
    <location>
        <begin position="10"/>
        <end position="20"/>
    </location>
</feature>